<accession>A0A9P0C798</accession>
<evidence type="ECO:0000256" key="1">
    <source>
        <dbReference type="SAM" id="MobiDB-lite"/>
    </source>
</evidence>
<feature type="region of interest" description="Disordered" evidence="1">
    <location>
        <begin position="1"/>
        <end position="86"/>
    </location>
</feature>
<dbReference type="EMBL" id="OU893332">
    <property type="protein sequence ID" value="CAH0746416.1"/>
    <property type="molecule type" value="Genomic_DNA"/>
</dbReference>
<dbReference type="OrthoDB" id="6382204at2759"/>
<reference evidence="2" key="2">
    <citation type="submission" date="2022-10" db="EMBL/GenBank/DDBJ databases">
        <authorList>
            <consortium name="ENA_rothamsted_submissions"/>
            <consortium name="culmorum"/>
            <person name="King R."/>
        </authorList>
    </citation>
    <scope>NUCLEOTIDE SEQUENCE</scope>
</reference>
<evidence type="ECO:0000313" key="2">
    <source>
        <dbReference type="EMBL" id="CAH0746416.1"/>
    </source>
</evidence>
<dbReference type="Proteomes" id="UP001153714">
    <property type="component" value="Chromosome 1"/>
</dbReference>
<feature type="compositionally biased region" description="Basic and acidic residues" evidence="1">
    <location>
        <begin position="40"/>
        <end position="53"/>
    </location>
</feature>
<name>A0A9P0C798_9NEOP</name>
<sequence length="244" mass="26608">MNVSGGNRYDKWDRDRGGGGNGSGGGGGGSSGGSGGAWAGRDRERDRERERQARAHQMSHAHAAEPDASSLFPAPFRVTGNRDRVSQQVQHKLGDYHLAQSIIDDPSKSIGICPEPPSPAPCPPRRESEFKKPAHAPQNGRLHHRPYKNELPGSTAAHRPPPLRIPNGFQTQNVIDSSQPPIESILKEMKSLPTPLTVIAATPRKELENKFIFNPYTNKVQENPQLAGNDLKTPLSKPGEYNKI</sequence>
<feature type="compositionally biased region" description="Gly residues" evidence="1">
    <location>
        <begin position="18"/>
        <end position="38"/>
    </location>
</feature>
<keyword evidence="3" id="KW-1185">Reference proteome</keyword>
<dbReference type="AlphaFoldDB" id="A0A9P0C798"/>
<dbReference type="Gene3D" id="6.10.250.2670">
    <property type="match status" value="1"/>
</dbReference>
<organism evidence="2 3">
    <name type="scientific">Diatraea saccharalis</name>
    <name type="common">sugarcane borer</name>
    <dbReference type="NCBI Taxonomy" id="40085"/>
    <lineage>
        <taxon>Eukaryota</taxon>
        <taxon>Metazoa</taxon>
        <taxon>Ecdysozoa</taxon>
        <taxon>Arthropoda</taxon>
        <taxon>Hexapoda</taxon>
        <taxon>Insecta</taxon>
        <taxon>Pterygota</taxon>
        <taxon>Neoptera</taxon>
        <taxon>Endopterygota</taxon>
        <taxon>Lepidoptera</taxon>
        <taxon>Glossata</taxon>
        <taxon>Ditrysia</taxon>
        <taxon>Pyraloidea</taxon>
        <taxon>Crambidae</taxon>
        <taxon>Crambinae</taxon>
        <taxon>Diatraea</taxon>
    </lineage>
</organism>
<proteinExistence type="predicted"/>
<evidence type="ECO:0000313" key="3">
    <source>
        <dbReference type="Proteomes" id="UP001153714"/>
    </source>
</evidence>
<feature type="compositionally biased region" description="Basic and acidic residues" evidence="1">
    <location>
        <begin position="8"/>
        <end position="17"/>
    </location>
</feature>
<feature type="compositionally biased region" description="Pro residues" evidence="1">
    <location>
        <begin position="114"/>
        <end position="123"/>
    </location>
</feature>
<feature type="region of interest" description="Disordered" evidence="1">
    <location>
        <begin position="107"/>
        <end position="175"/>
    </location>
</feature>
<gene>
    <name evidence="2" type="ORF">DIATSA_LOCUS522</name>
</gene>
<feature type="region of interest" description="Disordered" evidence="1">
    <location>
        <begin position="221"/>
        <end position="244"/>
    </location>
</feature>
<protein>
    <submittedName>
        <fullName evidence="2">Uncharacterized protein</fullName>
    </submittedName>
</protein>
<reference evidence="2" key="1">
    <citation type="submission" date="2021-12" db="EMBL/GenBank/DDBJ databases">
        <authorList>
            <person name="King R."/>
        </authorList>
    </citation>
    <scope>NUCLEOTIDE SEQUENCE</scope>
</reference>
<dbReference type="Pfam" id="PF05110">
    <property type="entry name" value="AF-4"/>
    <property type="match status" value="1"/>
</dbReference>